<dbReference type="InterPro" id="IPR001547">
    <property type="entry name" value="Glyco_hydro_5"/>
</dbReference>
<evidence type="ECO:0000313" key="19">
    <source>
        <dbReference type="EMBL" id="TPX10233.1"/>
    </source>
</evidence>
<evidence type="ECO:0000256" key="15">
    <source>
        <dbReference type="ARBA" id="ARBA00041260"/>
    </source>
</evidence>
<dbReference type="AlphaFoldDB" id="A0A507AR07"/>
<evidence type="ECO:0000256" key="16">
    <source>
        <dbReference type="SAM" id="MobiDB-lite"/>
    </source>
</evidence>
<evidence type="ECO:0000256" key="13">
    <source>
        <dbReference type="ARBA" id="ARBA00037126"/>
    </source>
</evidence>
<dbReference type="NCBIfam" id="NF041738">
    <property type="entry name" value="GG_III-CTERM"/>
    <property type="match status" value="1"/>
</dbReference>
<evidence type="ECO:0000256" key="10">
    <source>
        <dbReference type="ARBA" id="ARBA00023295"/>
    </source>
</evidence>
<evidence type="ECO:0000256" key="1">
    <source>
        <dbReference type="ARBA" id="ARBA00004401"/>
    </source>
</evidence>
<keyword evidence="3" id="KW-1003">Cell membrane</keyword>
<protein>
    <recommendedName>
        <fullName evidence="14">glucan 1,3-beta-glucosidase</fullName>
        <ecNumber evidence="14">3.2.1.58</ecNumber>
    </recommendedName>
    <alternativeName>
        <fullName evidence="15">Exo-1,3-beta-glucanase D</fullName>
    </alternativeName>
</protein>
<feature type="compositionally biased region" description="Basic and acidic residues" evidence="16">
    <location>
        <begin position="68"/>
        <end position="102"/>
    </location>
</feature>
<keyword evidence="9" id="KW-0325">Glycoprotein</keyword>
<dbReference type="InParanoid" id="A0A507AR07"/>
<proteinExistence type="inferred from homology"/>
<reference evidence="19 20" key="1">
    <citation type="submission" date="2019-06" db="EMBL/GenBank/DDBJ databases">
        <title>Draft genome sequence of the filamentous fungus Phialemoniopsis curvata isolated from diesel fuel.</title>
        <authorList>
            <person name="Varaljay V.A."/>
            <person name="Lyon W.J."/>
            <person name="Crouch A.L."/>
            <person name="Drake C.E."/>
            <person name="Hollomon J.M."/>
            <person name="Nadeau L.J."/>
            <person name="Nunn H.S."/>
            <person name="Stevenson B.S."/>
            <person name="Bojanowski C.L."/>
            <person name="Crookes-Goodson W.J."/>
        </authorList>
    </citation>
    <scope>NUCLEOTIDE SEQUENCE [LARGE SCALE GENOMIC DNA]</scope>
    <source>
        <strain evidence="19 20">D216</strain>
    </source>
</reference>
<evidence type="ECO:0000256" key="17">
    <source>
        <dbReference type="SAM" id="Phobius"/>
    </source>
</evidence>
<name>A0A507AR07_9PEZI</name>
<dbReference type="GO" id="GO:0071555">
    <property type="term" value="P:cell wall organization"/>
    <property type="evidence" value="ECO:0007669"/>
    <property type="project" value="UniProtKB-KW"/>
</dbReference>
<gene>
    <name evidence="19" type="ORF">E0L32_001430</name>
</gene>
<organism evidence="19 20">
    <name type="scientific">Thyridium curvatum</name>
    <dbReference type="NCBI Taxonomy" id="1093900"/>
    <lineage>
        <taxon>Eukaryota</taxon>
        <taxon>Fungi</taxon>
        <taxon>Dikarya</taxon>
        <taxon>Ascomycota</taxon>
        <taxon>Pezizomycotina</taxon>
        <taxon>Sordariomycetes</taxon>
        <taxon>Sordariomycetidae</taxon>
        <taxon>Thyridiales</taxon>
        <taxon>Thyridiaceae</taxon>
        <taxon>Thyridium</taxon>
    </lineage>
</organism>
<dbReference type="FunFam" id="3.20.20.80:FF:000033">
    <property type="entry name" value="Glucan 1,3-beta-glucosidase A"/>
    <property type="match status" value="1"/>
</dbReference>
<keyword evidence="8 17" id="KW-0472">Membrane</keyword>
<evidence type="ECO:0000313" key="20">
    <source>
        <dbReference type="Proteomes" id="UP000319257"/>
    </source>
</evidence>
<evidence type="ECO:0000256" key="12">
    <source>
        <dbReference type="ARBA" id="ARBA00036824"/>
    </source>
</evidence>
<dbReference type="GO" id="GO:0004338">
    <property type="term" value="F:glucan exo-1,3-beta-glucosidase activity"/>
    <property type="evidence" value="ECO:0007669"/>
    <property type="project" value="UniProtKB-EC"/>
</dbReference>
<dbReference type="RefSeq" id="XP_030991944.1">
    <property type="nucleotide sequence ID" value="XM_031135508.1"/>
</dbReference>
<evidence type="ECO:0000256" key="14">
    <source>
        <dbReference type="ARBA" id="ARBA00038929"/>
    </source>
</evidence>
<dbReference type="Gene3D" id="3.20.20.80">
    <property type="entry name" value="Glycosidases"/>
    <property type="match status" value="1"/>
</dbReference>
<keyword evidence="20" id="KW-1185">Reference proteome</keyword>
<dbReference type="PANTHER" id="PTHR31297:SF34">
    <property type="entry name" value="GLUCAN 1,3-BETA-GLUCOSIDASE 2"/>
    <property type="match status" value="1"/>
</dbReference>
<keyword evidence="6" id="KW-0735">Signal-anchor</keyword>
<evidence type="ECO:0000256" key="7">
    <source>
        <dbReference type="ARBA" id="ARBA00022989"/>
    </source>
</evidence>
<keyword evidence="10" id="KW-0326">Glycosidase</keyword>
<dbReference type="InterPro" id="IPR050386">
    <property type="entry name" value="Glycosyl_hydrolase_5"/>
</dbReference>
<keyword evidence="7 17" id="KW-1133">Transmembrane helix</keyword>
<dbReference type="GO" id="GO:0005886">
    <property type="term" value="C:plasma membrane"/>
    <property type="evidence" value="ECO:0007669"/>
    <property type="project" value="UniProtKB-SubCell"/>
</dbReference>
<evidence type="ECO:0000256" key="3">
    <source>
        <dbReference type="ARBA" id="ARBA00022475"/>
    </source>
</evidence>
<feature type="compositionally biased region" description="Low complexity" evidence="16">
    <location>
        <begin position="53"/>
        <end position="67"/>
    </location>
</feature>
<keyword evidence="5" id="KW-0378">Hydrolase</keyword>
<evidence type="ECO:0000256" key="5">
    <source>
        <dbReference type="ARBA" id="ARBA00022801"/>
    </source>
</evidence>
<dbReference type="PANTHER" id="PTHR31297">
    <property type="entry name" value="GLUCAN ENDO-1,6-BETA-GLUCOSIDASE B"/>
    <property type="match status" value="1"/>
</dbReference>
<feature type="domain" description="Glycoside hydrolase family 5" evidence="18">
    <location>
        <begin position="343"/>
        <end position="578"/>
    </location>
</feature>
<accession>A0A507AR07</accession>
<evidence type="ECO:0000256" key="11">
    <source>
        <dbReference type="ARBA" id="ARBA00023316"/>
    </source>
</evidence>
<comment type="catalytic activity">
    <reaction evidence="12">
        <text>Successive hydrolysis of beta-D-glucose units from the non-reducing ends of (1-&gt;3)-beta-D-glucans, releasing alpha-glucose.</text>
        <dbReference type="EC" id="3.2.1.58"/>
    </reaction>
</comment>
<keyword evidence="4 17" id="KW-0812">Transmembrane</keyword>
<evidence type="ECO:0000256" key="2">
    <source>
        <dbReference type="ARBA" id="ARBA00005641"/>
    </source>
</evidence>
<dbReference type="GO" id="GO:0005576">
    <property type="term" value="C:extracellular region"/>
    <property type="evidence" value="ECO:0007669"/>
    <property type="project" value="TreeGrafter"/>
</dbReference>
<dbReference type="EC" id="3.2.1.58" evidence="14"/>
<dbReference type="FunCoup" id="A0A507AR07">
    <property type="interactions" value="114"/>
</dbReference>
<comment type="function">
    <text evidence="13">Glucosidase involved in the degradation of cellulosic biomass. Active on lichenan.</text>
</comment>
<dbReference type="Pfam" id="PF00150">
    <property type="entry name" value="Cellulase"/>
    <property type="match status" value="1"/>
</dbReference>
<dbReference type="GO" id="GO:0009251">
    <property type="term" value="P:glucan catabolic process"/>
    <property type="evidence" value="ECO:0007669"/>
    <property type="project" value="TreeGrafter"/>
</dbReference>
<dbReference type="Proteomes" id="UP000319257">
    <property type="component" value="Unassembled WGS sequence"/>
</dbReference>
<comment type="caution">
    <text evidence="19">The sequence shown here is derived from an EMBL/GenBank/DDBJ whole genome shotgun (WGS) entry which is preliminary data.</text>
</comment>
<evidence type="ECO:0000256" key="6">
    <source>
        <dbReference type="ARBA" id="ARBA00022968"/>
    </source>
</evidence>
<dbReference type="STRING" id="1093900.A0A507AR07"/>
<dbReference type="GeneID" id="41968877"/>
<comment type="subcellular location">
    <subcellularLocation>
        <location evidence="1">Cell membrane</location>
        <topology evidence="1">Single-pass type II membrane protein</topology>
    </subcellularLocation>
</comment>
<comment type="similarity">
    <text evidence="2">Belongs to the glycosyl hydrolase 5 (cellulase A) family.</text>
</comment>
<feature type="compositionally biased region" description="Basic residues" evidence="16">
    <location>
        <begin position="19"/>
        <end position="29"/>
    </location>
</feature>
<sequence length="709" mass="80219">MAPRESARPSQRHRESGTRKHQHRKRSSTARRAASSSEGAKSGGSAHTLSADALAQLNAQNARPSASRPRDRDRDRERQRERERRRTQDAERDRDRDRDRRRDARRTKVSRDDYREVERVVVEKPRRHHKSKKRRVVSGAMVEEGRGRELRGIRGGGASWDSLEKEGIYETPPSRWKNKRLWIIIGVVSVVLLVIIIVAVVVSQKKSNDSSSNSGSSDIGKVSPSSIPADAPAWLNPFKWKDTTGFNLTYTDQLVGNLPVMGLFTQWDDSKAPNSRVPPINKPWGSYATTPARGVNVGGWLSLEPFITPSLFNYDLKLGIIDEWTLCKHLGDQCADKLEQHYATFVTEKTFADIANAGLDHVRIPYSYWAVEVYEGDPYLFRTSWRYLLRGIEWARKYGLRINLDLHGLPGSQNGWNHSGKQGAIGWMNGTDGALNVKRSVEIHDRLSQFFAQDRYKNIITHYGLANEPRMTFLPVSEVMSWTQDVASMVRKNGIKDAIVVFGDGFMGLGKWKGQPNNNNLALDVHQYVIFNTNQIVYTHADKIKYACSGWTQQTEQSMNTATGFGPTLVAEWSQADTDCRPMLTNVGQGNRWTGTYDIGDPSLNVLTPRCPTKNSQCSCDQANGDASRYGNSYKKFLKMFAEAQMYSFEKGWGWFYWTWDTESSTGGSAQWSYKQGMAAGILPTKAWERDFNCDLSQIPDFGDLPETY</sequence>
<evidence type="ECO:0000259" key="18">
    <source>
        <dbReference type="Pfam" id="PF00150"/>
    </source>
</evidence>
<feature type="region of interest" description="Disordered" evidence="16">
    <location>
        <begin position="1"/>
        <end position="111"/>
    </location>
</feature>
<evidence type="ECO:0000256" key="9">
    <source>
        <dbReference type="ARBA" id="ARBA00023180"/>
    </source>
</evidence>
<dbReference type="InterPro" id="IPR017853">
    <property type="entry name" value="GH"/>
</dbReference>
<feature type="compositionally biased region" description="Low complexity" evidence="16">
    <location>
        <begin position="30"/>
        <end position="46"/>
    </location>
</feature>
<dbReference type="SUPFAM" id="SSF51445">
    <property type="entry name" value="(Trans)glycosidases"/>
    <property type="match status" value="1"/>
</dbReference>
<keyword evidence="11" id="KW-0961">Cell wall biogenesis/degradation</keyword>
<dbReference type="EMBL" id="SKBQ01000005">
    <property type="protein sequence ID" value="TPX10233.1"/>
    <property type="molecule type" value="Genomic_DNA"/>
</dbReference>
<evidence type="ECO:0000256" key="4">
    <source>
        <dbReference type="ARBA" id="ARBA00022692"/>
    </source>
</evidence>
<feature type="transmembrane region" description="Helical" evidence="17">
    <location>
        <begin position="181"/>
        <end position="202"/>
    </location>
</feature>
<evidence type="ECO:0000256" key="8">
    <source>
        <dbReference type="ARBA" id="ARBA00023136"/>
    </source>
</evidence>
<dbReference type="GO" id="GO:0009986">
    <property type="term" value="C:cell surface"/>
    <property type="evidence" value="ECO:0007669"/>
    <property type="project" value="TreeGrafter"/>
</dbReference>
<dbReference type="OrthoDB" id="62120at2759"/>